<dbReference type="InterPro" id="IPR000182">
    <property type="entry name" value="GNAT_dom"/>
</dbReference>
<dbReference type="EMBL" id="SDPO01000002">
    <property type="protein sequence ID" value="RXZ49244.1"/>
    <property type="molecule type" value="Genomic_DNA"/>
</dbReference>
<evidence type="ECO:0000256" key="1">
    <source>
        <dbReference type="SAM" id="MobiDB-lite"/>
    </source>
</evidence>
<dbReference type="SUPFAM" id="SSF55729">
    <property type="entry name" value="Acyl-CoA N-acyltransferases (Nat)"/>
    <property type="match status" value="1"/>
</dbReference>
<feature type="compositionally biased region" description="Polar residues" evidence="1">
    <location>
        <begin position="138"/>
        <end position="164"/>
    </location>
</feature>
<name>A0A4Q2JQ86_9MICO</name>
<feature type="region of interest" description="Disordered" evidence="1">
    <location>
        <begin position="136"/>
        <end position="179"/>
    </location>
</feature>
<organism evidence="3 4">
    <name type="scientific">Agromyces fucosus</name>
    <dbReference type="NCBI Taxonomy" id="41985"/>
    <lineage>
        <taxon>Bacteria</taxon>
        <taxon>Bacillati</taxon>
        <taxon>Actinomycetota</taxon>
        <taxon>Actinomycetes</taxon>
        <taxon>Micrococcales</taxon>
        <taxon>Microbacteriaceae</taxon>
        <taxon>Agromyces</taxon>
    </lineage>
</organism>
<dbReference type="InterPro" id="IPR016181">
    <property type="entry name" value="Acyl_CoA_acyltransferase"/>
</dbReference>
<dbReference type="OrthoDB" id="9132139at2"/>
<keyword evidence="4" id="KW-1185">Reference proteome</keyword>
<dbReference type="PANTHER" id="PTHR43792">
    <property type="entry name" value="GNAT FAMILY, PUTATIVE (AFU_ORTHOLOGUE AFUA_3G00765)-RELATED-RELATED"/>
    <property type="match status" value="1"/>
</dbReference>
<sequence>MPRPPRRRRALRFVTMHENATPDPATTTASTASTALDRAAAAAADGPPALRFPFDATALTETPINTERLVLRPLEASDAPDVFEYQRIPEVLRYLPWPERDRAEAYEHTAKRAAARVLEGDGDFFVLAMTLPGVPSVEESTGAESTGAESTGAMSTGAMSTGTAPTGGKPIGAEPTGSTARDRVIGDMMVRVSSAKHAQLELGWVVHPDFQGKGYAREAGIAIRDFAFETLRPHRIQAFLDARNEASAGLCERLGMRREATILEEQYNDGEWQDTALYGVLRREWAGARE</sequence>
<dbReference type="GO" id="GO:0016747">
    <property type="term" value="F:acyltransferase activity, transferring groups other than amino-acyl groups"/>
    <property type="evidence" value="ECO:0007669"/>
    <property type="project" value="InterPro"/>
</dbReference>
<dbReference type="AlphaFoldDB" id="A0A4Q2JQ86"/>
<reference evidence="3 4" key="1">
    <citation type="submission" date="2019-01" db="EMBL/GenBank/DDBJ databases">
        <authorList>
            <person name="Li J."/>
        </authorList>
    </citation>
    <scope>NUCLEOTIDE SEQUENCE [LARGE SCALE GENOMIC DNA]</scope>
    <source>
        <strain evidence="3 4">CCUG 35506</strain>
    </source>
</reference>
<dbReference type="PANTHER" id="PTHR43792:SF1">
    <property type="entry name" value="N-ACETYLTRANSFERASE DOMAIN-CONTAINING PROTEIN"/>
    <property type="match status" value="1"/>
</dbReference>
<protein>
    <submittedName>
        <fullName evidence="3">N-acetyltransferase</fullName>
    </submittedName>
</protein>
<dbReference type="InterPro" id="IPR051531">
    <property type="entry name" value="N-acetyltransferase"/>
</dbReference>
<dbReference type="Proteomes" id="UP000292935">
    <property type="component" value="Unassembled WGS sequence"/>
</dbReference>
<evidence type="ECO:0000313" key="4">
    <source>
        <dbReference type="Proteomes" id="UP000292935"/>
    </source>
</evidence>
<dbReference type="Gene3D" id="3.40.630.30">
    <property type="match status" value="1"/>
</dbReference>
<accession>A0A4Q2JQ86</accession>
<dbReference type="PROSITE" id="PS51186">
    <property type="entry name" value="GNAT"/>
    <property type="match status" value="1"/>
</dbReference>
<dbReference type="Pfam" id="PF13302">
    <property type="entry name" value="Acetyltransf_3"/>
    <property type="match status" value="1"/>
</dbReference>
<gene>
    <name evidence="3" type="ORF">ESP57_09970</name>
</gene>
<feature type="domain" description="N-acetyltransferase" evidence="2">
    <location>
        <begin position="69"/>
        <end position="284"/>
    </location>
</feature>
<keyword evidence="3" id="KW-0808">Transferase</keyword>
<proteinExistence type="predicted"/>
<evidence type="ECO:0000259" key="2">
    <source>
        <dbReference type="PROSITE" id="PS51186"/>
    </source>
</evidence>
<comment type="caution">
    <text evidence="3">The sequence shown here is derived from an EMBL/GenBank/DDBJ whole genome shotgun (WGS) entry which is preliminary data.</text>
</comment>
<evidence type="ECO:0000313" key="3">
    <source>
        <dbReference type="EMBL" id="RXZ49244.1"/>
    </source>
</evidence>